<dbReference type="Proteomes" id="UP000253529">
    <property type="component" value="Unassembled WGS sequence"/>
</dbReference>
<evidence type="ECO:0000313" key="6">
    <source>
        <dbReference type="EMBL" id="RBP04579.1"/>
    </source>
</evidence>
<dbReference type="Gene3D" id="1.20.120.1630">
    <property type="match status" value="1"/>
</dbReference>
<dbReference type="OrthoDB" id="9811969at2"/>
<dbReference type="EMBL" id="QNRK01000039">
    <property type="protein sequence ID" value="RBP04579.1"/>
    <property type="molecule type" value="Genomic_DNA"/>
</dbReference>
<evidence type="ECO:0000313" key="7">
    <source>
        <dbReference type="Proteomes" id="UP000253529"/>
    </source>
</evidence>
<dbReference type="PANTHER" id="PTHR43847">
    <property type="entry name" value="BLL3993 PROTEIN"/>
    <property type="match status" value="1"/>
</dbReference>
<keyword evidence="6" id="KW-0808">Transferase</keyword>
<sequence length="156" mass="17119">MPAEKDHADVLVPPPVALALSVAAAWLADRLWPAPFLPPGFPRWPAGGVVIALGLAIALAAIVQFRRAGTAVRPDRPSRAVLTTGPYRWSRNPIYLAMLLVVAGLAVALDSLWQLAALAVLYGVLRWGVVAREEAYLERKFGAAYRDYARRVRRWI</sequence>
<protein>
    <submittedName>
        <fullName evidence="6">Protein-S-isoprenylcysteine O-methyltransferase Ste14</fullName>
    </submittedName>
</protein>
<name>A0A366EST4_9HYPH</name>
<dbReference type="GO" id="GO:0012505">
    <property type="term" value="C:endomembrane system"/>
    <property type="evidence" value="ECO:0007669"/>
    <property type="project" value="UniProtKB-SubCell"/>
</dbReference>
<evidence type="ECO:0000256" key="4">
    <source>
        <dbReference type="ARBA" id="ARBA00023136"/>
    </source>
</evidence>
<dbReference type="RefSeq" id="WP_113892145.1">
    <property type="nucleotide sequence ID" value="NZ_QNRK01000039.1"/>
</dbReference>
<evidence type="ECO:0000256" key="2">
    <source>
        <dbReference type="ARBA" id="ARBA00022692"/>
    </source>
</evidence>
<evidence type="ECO:0000256" key="1">
    <source>
        <dbReference type="ARBA" id="ARBA00004127"/>
    </source>
</evidence>
<evidence type="ECO:0000256" key="3">
    <source>
        <dbReference type="ARBA" id="ARBA00022989"/>
    </source>
</evidence>
<feature type="transmembrane region" description="Helical" evidence="5">
    <location>
        <begin position="44"/>
        <end position="65"/>
    </location>
</feature>
<accession>A0A366EST4</accession>
<dbReference type="PANTHER" id="PTHR43847:SF1">
    <property type="entry name" value="BLL3993 PROTEIN"/>
    <property type="match status" value="1"/>
</dbReference>
<keyword evidence="2 5" id="KW-0812">Transmembrane</keyword>
<reference evidence="6 7" key="1">
    <citation type="submission" date="2018-06" db="EMBL/GenBank/DDBJ databases">
        <title>Genomic Encyclopedia of Type Strains, Phase IV (KMG-IV): sequencing the most valuable type-strain genomes for metagenomic binning, comparative biology and taxonomic classification.</title>
        <authorList>
            <person name="Goeker M."/>
        </authorList>
    </citation>
    <scope>NUCLEOTIDE SEQUENCE [LARGE SCALE GENOMIC DNA]</scope>
    <source>
        <strain evidence="6 7">DSM 24875</strain>
    </source>
</reference>
<comment type="caution">
    <text evidence="6">The sequence shown here is derived from an EMBL/GenBank/DDBJ whole genome shotgun (WGS) entry which is preliminary data.</text>
</comment>
<dbReference type="GO" id="GO:0008168">
    <property type="term" value="F:methyltransferase activity"/>
    <property type="evidence" value="ECO:0007669"/>
    <property type="project" value="UniProtKB-KW"/>
</dbReference>
<comment type="subcellular location">
    <subcellularLocation>
        <location evidence="1">Endomembrane system</location>
        <topology evidence="1">Multi-pass membrane protein</topology>
    </subcellularLocation>
</comment>
<keyword evidence="4 5" id="KW-0472">Membrane</keyword>
<evidence type="ECO:0000256" key="5">
    <source>
        <dbReference type="SAM" id="Phobius"/>
    </source>
</evidence>
<dbReference type="GO" id="GO:0032259">
    <property type="term" value="P:methylation"/>
    <property type="evidence" value="ECO:0007669"/>
    <property type="project" value="UniProtKB-KW"/>
</dbReference>
<organism evidence="6 7">
    <name type="scientific">Roseiarcus fermentans</name>
    <dbReference type="NCBI Taxonomy" id="1473586"/>
    <lineage>
        <taxon>Bacteria</taxon>
        <taxon>Pseudomonadati</taxon>
        <taxon>Pseudomonadota</taxon>
        <taxon>Alphaproteobacteria</taxon>
        <taxon>Hyphomicrobiales</taxon>
        <taxon>Roseiarcaceae</taxon>
        <taxon>Roseiarcus</taxon>
    </lineage>
</organism>
<dbReference type="InterPro" id="IPR007318">
    <property type="entry name" value="Phopholipid_MeTrfase"/>
</dbReference>
<keyword evidence="6" id="KW-0489">Methyltransferase</keyword>
<feature type="transmembrane region" description="Helical" evidence="5">
    <location>
        <begin position="94"/>
        <end position="125"/>
    </location>
</feature>
<keyword evidence="7" id="KW-1185">Reference proteome</keyword>
<gene>
    <name evidence="6" type="ORF">DFR50_13956</name>
</gene>
<feature type="transmembrane region" description="Helical" evidence="5">
    <location>
        <begin position="12"/>
        <end position="32"/>
    </location>
</feature>
<dbReference type="Pfam" id="PF04191">
    <property type="entry name" value="PEMT"/>
    <property type="match status" value="1"/>
</dbReference>
<dbReference type="AlphaFoldDB" id="A0A366EST4"/>
<dbReference type="InterPro" id="IPR052527">
    <property type="entry name" value="Metal_cation-efflux_comp"/>
</dbReference>
<proteinExistence type="predicted"/>
<keyword evidence="3 5" id="KW-1133">Transmembrane helix</keyword>